<dbReference type="CDD" id="cd04515">
    <property type="entry name" value="Alpha_kinase"/>
    <property type="match status" value="1"/>
</dbReference>
<dbReference type="PANTHER" id="PTHR45992:SF2">
    <property type="entry name" value="EUKARYOTIC ELONGATION FACTOR 2 KINASE"/>
    <property type="match status" value="1"/>
</dbReference>
<feature type="region of interest" description="Disordered" evidence="6">
    <location>
        <begin position="256"/>
        <end position="279"/>
    </location>
</feature>
<organism evidence="8 9">
    <name type="scientific">Mycena pura</name>
    <dbReference type="NCBI Taxonomy" id="153505"/>
    <lineage>
        <taxon>Eukaryota</taxon>
        <taxon>Fungi</taxon>
        <taxon>Dikarya</taxon>
        <taxon>Basidiomycota</taxon>
        <taxon>Agaricomycotina</taxon>
        <taxon>Agaricomycetes</taxon>
        <taxon>Agaricomycetidae</taxon>
        <taxon>Agaricales</taxon>
        <taxon>Marasmiineae</taxon>
        <taxon>Mycenaceae</taxon>
        <taxon>Mycena</taxon>
    </lineage>
</organism>
<evidence type="ECO:0000256" key="6">
    <source>
        <dbReference type="SAM" id="MobiDB-lite"/>
    </source>
</evidence>
<evidence type="ECO:0000256" key="5">
    <source>
        <dbReference type="ARBA" id="ARBA00022840"/>
    </source>
</evidence>
<dbReference type="InterPro" id="IPR051852">
    <property type="entry name" value="Alpha-type_PK"/>
</dbReference>
<dbReference type="InterPro" id="IPR004166">
    <property type="entry name" value="a-kinase_dom"/>
</dbReference>
<proteinExistence type="predicted"/>
<evidence type="ECO:0000313" key="9">
    <source>
        <dbReference type="Proteomes" id="UP001219525"/>
    </source>
</evidence>
<keyword evidence="4 8" id="KW-0418">Kinase</keyword>
<evidence type="ECO:0000259" key="7">
    <source>
        <dbReference type="PROSITE" id="PS51158"/>
    </source>
</evidence>
<name>A0AAD6UVF5_9AGAR</name>
<keyword evidence="9" id="KW-1185">Reference proteome</keyword>
<dbReference type="SUPFAM" id="SSF56112">
    <property type="entry name" value="Protein kinase-like (PK-like)"/>
    <property type="match status" value="1"/>
</dbReference>
<dbReference type="AlphaFoldDB" id="A0AAD6UVF5"/>
<sequence>MSATDMLCTSLCPETAGMACKRSFPNKTSPGLCAGCEILSTLSGEALNRTSEYPRCGYCGTIYRGMTQQHHGKMICGPCATAAGVSPSVATQEQAARTQRMQALSQQGARQRASNRAGTGIIGAPNAHRVFISADIWFDLNADLSSTVIPRLLQALEGAWGERHQSTLKPSHIKLRFHGNAELLVRELDITIEQFIQAHRDYPAAKHLPASAKYLATAHGTYPAFIYFELHIQADLYFDDTGETVQFHNTVVKRKAKDDRSDSNLKRARTSELPPVPLQSTFRPREIPKTLVNITMQTVSCNAGGEVEINADSEELISPSHIRDARLAKGTMKVVYQVRHSHLTADESFALKRFYRTSNDNSPVSVKDNSKHLTEEILVMAEARYFLEKFYEHGENLSADLDTTLSISQAWLATENVAEGETPSIAAGISDDQQLDAYSNGITWLMEPLRSSQVTKFRGTLGFGGIAKGKLAATIDAFIHFTYLYSKKTMVLCDVQTMKQRINGRVMNVIFDPMVHSPVGNRGPGDHGNKGIQDFVETHDCNVKCRSLRLEPLEDDE</sequence>
<feature type="domain" description="Alpha-type protein kinase" evidence="7">
    <location>
        <begin position="294"/>
        <end position="553"/>
    </location>
</feature>
<evidence type="ECO:0000256" key="1">
    <source>
        <dbReference type="ARBA" id="ARBA00022527"/>
    </source>
</evidence>
<dbReference type="GO" id="GO:1903013">
    <property type="term" value="P:response to differentiation-inducing factor 1"/>
    <property type="evidence" value="ECO:0007669"/>
    <property type="project" value="TreeGrafter"/>
</dbReference>
<dbReference type="Pfam" id="PF02816">
    <property type="entry name" value="Alpha_kinase"/>
    <property type="match status" value="1"/>
</dbReference>
<reference evidence="8" key="1">
    <citation type="submission" date="2023-03" db="EMBL/GenBank/DDBJ databases">
        <title>Massive genome expansion in bonnet fungi (Mycena s.s.) driven by repeated elements and novel gene families across ecological guilds.</title>
        <authorList>
            <consortium name="Lawrence Berkeley National Laboratory"/>
            <person name="Harder C.B."/>
            <person name="Miyauchi S."/>
            <person name="Viragh M."/>
            <person name="Kuo A."/>
            <person name="Thoen E."/>
            <person name="Andreopoulos B."/>
            <person name="Lu D."/>
            <person name="Skrede I."/>
            <person name="Drula E."/>
            <person name="Henrissat B."/>
            <person name="Morin E."/>
            <person name="Kohler A."/>
            <person name="Barry K."/>
            <person name="LaButti K."/>
            <person name="Morin E."/>
            <person name="Salamov A."/>
            <person name="Lipzen A."/>
            <person name="Mereny Z."/>
            <person name="Hegedus B."/>
            <person name="Baldrian P."/>
            <person name="Stursova M."/>
            <person name="Weitz H."/>
            <person name="Taylor A."/>
            <person name="Grigoriev I.V."/>
            <person name="Nagy L.G."/>
            <person name="Martin F."/>
            <person name="Kauserud H."/>
        </authorList>
    </citation>
    <scope>NUCLEOTIDE SEQUENCE</scope>
    <source>
        <strain evidence="8">9144</strain>
    </source>
</reference>
<protein>
    <submittedName>
        <fullName evidence="8">Kinase-like domain-containing protein</fullName>
    </submittedName>
</protein>
<keyword evidence="1" id="KW-0723">Serine/threonine-protein kinase</keyword>
<keyword evidence="5" id="KW-0067">ATP-binding</keyword>
<feature type="compositionally biased region" description="Basic and acidic residues" evidence="6">
    <location>
        <begin position="256"/>
        <end position="265"/>
    </location>
</feature>
<dbReference type="EMBL" id="JARJCW010000136">
    <property type="protein sequence ID" value="KAJ7191227.1"/>
    <property type="molecule type" value="Genomic_DNA"/>
</dbReference>
<comment type="caution">
    <text evidence="8">The sequence shown here is derived from an EMBL/GenBank/DDBJ whole genome shotgun (WGS) entry which is preliminary data.</text>
</comment>
<dbReference type="InterPro" id="IPR011009">
    <property type="entry name" value="Kinase-like_dom_sf"/>
</dbReference>
<keyword evidence="2" id="KW-0808">Transferase</keyword>
<dbReference type="GO" id="GO:0005524">
    <property type="term" value="F:ATP binding"/>
    <property type="evidence" value="ECO:0007669"/>
    <property type="project" value="UniProtKB-KW"/>
</dbReference>
<evidence type="ECO:0000256" key="2">
    <source>
        <dbReference type="ARBA" id="ARBA00022679"/>
    </source>
</evidence>
<dbReference type="GO" id="GO:0004674">
    <property type="term" value="F:protein serine/threonine kinase activity"/>
    <property type="evidence" value="ECO:0007669"/>
    <property type="project" value="UniProtKB-KW"/>
</dbReference>
<dbReference type="PANTHER" id="PTHR45992">
    <property type="entry name" value="EUKARYOTIC ELONGATION FACTOR 2 KINASE-RELATED"/>
    <property type="match status" value="1"/>
</dbReference>
<gene>
    <name evidence="8" type="ORF">GGX14DRAFT_601156</name>
</gene>
<evidence type="ECO:0000313" key="8">
    <source>
        <dbReference type="EMBL" id="KAJ7191227.1"/>
    </source>
</evidence>
<evidence type="ECO:0000256" key="4">
    <source>
        <dbReference type="ARBA" id="ARBA00022777"/>
    </source>
</evidence>
<accession>A0AAD6UVF5</accession>
<dbReference type="Proteomes" id="UP001219525">
    <property type="component" value="Unassembled WGS sequence"/>
</dbReference>
<dbReference type="SMART" id="SM00811">
    <property type="entry name" value="Alpha_kinase"/>
    <property type="match status" value="1"/>
</dbReference>
<dbReference type="Gene3D" id="3.20.200.10">
    <property type="entry name" value="MHCK/EF2 kinase"/>
    <property type="match status" value="1"/>
</dbReference>
<evidence type="ECO:0000256" key="3">
    <source>
        <dbReference type="ARBA" id="ARBA00022741"/>
    </source>
</evidence>
<dbReference type="PROSITE" id="PS51158">
    <property type="entry name" value="ALPHA_KINASE"/>
    <property type="match status" value="1"/>
</dbReference>
<keyword evidence="3" id="KW-0547">Nucleotide-binding</keyword>
<dbReference type="GO" id="GO:0031037">
    <property type="term" value="P:myosin II filament disassembly"/>
    <property type="evidence" value="ECO:0007669"/>
    <property type="project" value="TreeGrafter"/>
</dbReference>